<organism evidence="3">
    <name type="scientific">Oryza sativa subsp. japonica</name>
    <name type="common">Rice</name>
    <dbReference type="NCBI Taxonomy" id="39947"/>
    <lineage>
        <taxon>Eukaryota</taxon>
        <taxon>Viridiplantae</taxon>
        <taxon>Streptophyta</taxon>
        <taxon>Embryophyta</taxon>
        <taxon>Tracheophyta</taxon>
        <taxon>Spermatophyta</taxon>
        <taxon>Magnoliopsida</taxon>
        <taxon>Liliopsida</taxon>
        <taxon>Poales</taxon>
        <taxon>Poaceae</taxon>
        <taxon>BOP clade</taxon>
        <taxon>Oryzoideae</taxon>
        <taxon>Oryzeae</taxon>
        <taxon>Oryzinae</taxon>
        <taxon>Oryza</taxon>
        <taxon>Oryza sativa</taxon>
    </lineage>
</organism>
<proteinExistence type="predicted"/>
<protein>
    <submittedName>
        <fullName evidence="3">prMC3-like</fullName>
    </submittedName>
</protein>
<sequence>MGMVELDPDGNNGGAKGMNGVEILGKAVNGWSRNVFLERGSSGLQADGRPTGAEEAGGASRERRSGCLRWPVLWRLLRPRVQRKKASRGWRGNGGGGRRSTSTSGGGGASCRSWISTTMPSTSSRAIWIACCKSDGVQGRAPLRLLLRAALPPAARCRRQETPRGGLLPWRGVRDRVGCVARISPLPQRPCRRLPCRHRLRCYRLTLEHPLPAAYEDSTAALAWVLSVADPWLAAHGPLSRVFLAGDSASDNIYHHLVMCHGLTSQHLSCRLKGIKGLWEFVCPDAADGADDPQMNPTAAGAPGLENLVCEKVMVCVAEGNTLRWRGRAYAVAVTSASRWSRRTSERRPAKAACERAEQRWWQAGERAGG</sequence>
<dbReference type="PANTHER" id="PTHR23024">
    <property type="entry name" value="ARYLACETAMIDE DEACETYLASE"/>
    <property type="match status" value="1"/>
</dbReference>
<dbReference type="AlphaFoldDB" id="Q5ZE56"/>
<evidence type="ECO:0000259" key="2">
    <source>
        <dbReference type="Pfam" id="PF07859"/>
    </source>
</evidence>
<name>Q5ZE56_ORYSJ</name>
<dbReference type="InterPro" id="IPR029058">
    <property type="entry name" value="AB_hydrolase_fold"/>
</dbReference>
<feature type="region of interest" description="Disordered" evidence="1">
    <location>
        <begin position="84"/>
        <end position="112"/>
    </location>
</feature>
<dbReference type="InterPro" id="IPR050466">
    <property type="entry name" value="Carboxylest/Gibb_receptor"/>
</dbReference>
<evidence type="ECO:0000256" key="1">
    <source>
        <dbReference type="SAM" id="MobiDB-lite"/>
    </source>
</evidence>
<dbReference type="InterPro" id="IPR013094">
    <property type="entry name" value="AB_hydrolase_3"/>
</dbReference>
<dbReference type="Pfam" id="PF07859">
    <property type="entry name" value="Abhydrolase_3"/>
    <property type="match status" value="1"/>
</dbReference>
<dbReference type="Gene3D" id="3.40.50.1820">
    <property type="entry name" value="alpha/beta hydrolase"/>
    <property type="match status" value="1"/>
</dbReference>
<feature type="region of interest" description="Disordered" evidence="1">
    <location>
        <begin position="41"/>
        <end position="62"/>
    </location>
</feature>
<dbReference type="GO" id="GO:0016787">
    <property type="term" value="F:hydrolase activity"/>
    <property type="evidence" value="ECO:0007669"/>
    <property type="project" value="InterPro"/>
</dbReference>
<reference evidence="3" key="1">
    <citation type="journal article" date="2002" name="Nature">
        <title>The genome sequence and structure of rice chromosome 1.</title>
        <authorList>
            <person name="Sasaki T."/>
            <person name="Matsumoto T."/>
            <person name="Yamamoto K."/>
            <person name="Sakata K."/>
            <person name="Baba T."/>
            <person name="Katayose Y."/>
            <person name="Wu J."/>
            <person name="Niimura Y."/>
            <person name="Cheng Z."/>
            <person name="Nagamura Y."/>
            <person name="Antonio B.A."/>
            <person name="Kanamori H."/>
            <person name="Hosokawa S."/>
            <person name="Masukawa M."/>
            <person name="Arikawa K."/>
            <person name="Chiden Y."/>
            <person name="Hayashi M."/>
            <person name="Okamoto M."/>
            <person name="Ando T."/>
            <person name="Aoki H."/>
            <person name="Arita K."/>
            <person name="Hamada M."/>
            <person name="Harada C."/>
            <person name="Hijishita S."/>
            <person name="Honda M."/>
            <person name="Ichikawa Y."/>
            <person name="Idonuma A."/>
            <person name="Iijima M."/>
            <person name="Ikeda M."/>
            <person name="Ikeno M."/>
            <person name="Itoh S."/>
            <person name="Itoh T."/>
            <person name="Itoh Y."/>
            <person name="Itoh Y."/>
            <person name="Iwabuchi A."/>
            <person name="Kamiya K."/>
            <person name="Karasawa W."/>
            <person name="Katagiri S."/>
            <person name="Kikuta A."/>
            <person name="Kobayashi N."/>
            <person name="Kono I."/>
            <person name="Machita K."/>
            <person name="Maehara T."/>
            <person name="Mizuno H."/>
            <person name="Mizubayashi T."/>
            <person name="Mukai Y."/>
            <person name="Nagasaki H."/>
            <person name="Nakashima M."/>
            <person name="Nakama Y."/>
            <person name="Nakamichi Y."/>
            <person name="Nakamura M."/>
            <person name="Namiki N."/>
            <person name="Negishi M."/>
            <person name="Ohta I."/>
            <person name="Ono N."/>
            <person name="Saji S."/>
            <person name="Sakai K."/>
            <person name="Shibata M."/>
            <person name="Shimokawa T."/>
            <person name="Shomura A."/>
            <person name="Song J."/>
            <person name="Takazaki Y."/>
            <person name="Terasawa K."/>
            <person name="Tsuji K."/>
            <person name="Waki K."/>
            <person name="Yamagata H."/>
            <person name="Yamane H."/>
            <person name="Yoshiki S."/>
            <person name="Yoshihara R."/>
            <person name="Yukawa K."/>
            <person name="Zhong H."/>
            <person name="Iwama H."/>
            <person name="Endo T."/>
            <person name="Ito H."/>
            <person name="Hahn J.H."/>
            <person name="Kim H.I."/>
            <person name="Eun M.Y."/>
            <person name="Yano M."/>
            <person name="Jiang J."/>
            <person name="Gojobori T."/>
        </authorList>
    </citation>
    <scope>NUCLEOTIDE SEQUENCE</scope>
</reference>
<dbReference type="EMBL" id="AP002744">
    <property type="protein sequence ID" value="BAD61156.1"/>
    <property type="molecule type" value="Genomic_DNA"/>
</dbReference>
<gene>
    <name evidence="3" type="ORF">P0006C01.28</name>
</gene>
<dbReference type="SUPFAM" id="SSF53474">
    <property type="entry name" value="alpha/beta-Hydrolases"/>
    <property type="match status" value="1"/>
</dbReference>
<evidence type="ECO:0000313" key="3">
    <source>
        <dbReference type="EMBL" id="BAD61156.1"/>
    </source>
</evidence>
<feature type="domain" description="Alpha/beta hydrolase fold-3" evidence="2">
    <location>
        <begin position="191"/>
        <end position="259"/>
    </location>
</feature>
<accession>Q5ZE56</accession>
<dbReference type="Proteomes" id="UP000817658">
    <property type="component" value="Chromosome 1"/>
</dbReference>
<dbReference type="PANTHER" id="PTHR23024:SF365">
    <property type="entry name" value="ALPHA_BETA HYDROLASE FOLD-3 DOMAIN-CONTAINING PROTEIN"/>
    <property type="match status" value="1"/>
</dbReference>
<feature type="compositionally biased region" description="Gly residues" evidence="1">
    <location>
        <begin position="91"/>
        <end position="109"/>
    </location>
</feature>